<dbReference type="RefSeq" id="XP_054838741.1">
    <property type="nucleotide sequence ID" value="XM_054982766.1"/>
</dbReference>
<dbReference type="PANTHER" id="PTHR24024">
    <property type="entry name" value="PULMONARY SURFACTANT-ASSOCIATED PROTEIN A"/>
    <property type="match status" value="1"/>
</dbReference>
<dbReference type="SMART" id="SM00034">
    <property type="entry name" value="CLECT"/>
    <property type="match status" value="1"/>
</dbReference>
<dbReference type="PROSITE" id="PS50041">
    <property type="entry name" value="C_TYPE_LECTIN_2"/>
    <property type="match status" value="1"/>
</dbReference>
<sequence length="250" mass="26390">MYLLQLFTALVVGTSLVCAAAADASRSEANTCTVMACGNPGLNGLPGRDGKDGTKGEKGDQGVGLKGQQGYPGKAGPPGPTGMQGPPGQKGQKGETAATDSLQRRVTALENNLQALQAELNKSKKLVLLQGLTVGQKTFISTHQQDTFSNGRALCAKAGAAVACPKNAAENTAVQELAKKDSKPAFLDITDTQTEGRFVYPNGSPVGYTNWKKGEPNNYNGVEDCTIILHENAEWNDYNCNSKWLIICEL</sequence>
<feature type="chain" id="PRO_5041728445" evidence="7">
    <location>
        <begin position="22"/>
        <end position="250"/>
    </location>
</feature>
<proteinExistence type="predicted"/>
<feature type="compositionally biased region" description="Low complexity" evidence="6">
    <location>
        <begin position="81"/>
        <end position="90"/>
    </location>
</feature>
<evidence type="ECO:0000313" key="10">
    <source>
        <dbReference type="RefSeq" id="XP_054838741.1"/>
    </source>
</evidence>
<dbReference type="GeneID" id="129332014"/>
<evidence type="ECO:0000256" key="1">
    <source>
        <dbReference type="ARBA" id="ARBA00022729"/>
    </source>
</evidence>
<dbReference type="AlphaFoldDB" id="A0AA97L1H6"/>
<protein>
    <submittedName>
        <fullName evidence="10">Mannose-binding protein-like</fullName>
    </submittedName>
</protein>
<evidence type="ECO:0000256" key="5">
    <source>
        <dbReference type="ARBA" id="ARBA00023157"/>
    </source>
</evidence>
<dbReference type="Proteomes" id="UP001190640">
    <property type="component" value="Chromosome 6"/>
</dbReference>
<dbReference type="Gene3D" id="3.10.100.10">
    <property type="entry name" value="Mannose-Binding Protein A, subunit A"/>
    <property type="match status" value="1"/>
</dbReference>
<name>A0AA97L1H6_EUBMA</name>
<dbReference type="GO" id="GO:0005771">
    <property type="term" value="C:multivesicular body"/>
    <property type="evidence" value="ECO:0007669"/>
    <property type="project" value="TreeGrafter"/>
</dbReference>
<keyword evidence="1 7" id="KW-0732">Signal</keyword>
<feature type="domain" description="C-type lectin" evidence="8">
    <location>
        <begin position="134"/>
        <end position="249"/>
    </location>
</feature>
<evidence type="ECO:0000256" key="7">
    <source>
        <dbReference type="SAM" id="SignalP"/>
    </source>
</evidence>
<dbReference type="InterPro" id="IPR001304">
    <property type="entry name" value="C-type_lectin-like"/>
</dbReference>
<dbReference type="GO" id="GO:0005615">
    <property type="term" value="C:extracellular space"/>
    <property type="evidence" value="ECO:0007669"/>
    <property type="project" value="TreeGrafter"/>
</dbReference>
<dbReference type="Gene3D" id="1.20.5.320">
    <property type="entry name" value="6-Phosphogluconate Dehydrogenase, domain 3"/>
    <property type="match status" value="1"/>
</dbReference>
<accession>A0AA97L1H6</accession>
<evidence type="ECO:0000256" key="4">
    <source>
        <dbReference type="ARBA" id="ARBA00023119"/>
    </source>
</evidence>
<dbReference type="InterPro" id="IPR016187">
    <property type="entry name" value="CTDL_fold"/>
</dbReference>
<dbReference type="GO" id="GO:0005581">
    <property type="term" value="C:collagen trimer"/>
    <property type="evidence" value="ECO:0007669"/>
    <property type="project" value="UniProtKB-KW"/>
</dbReference>
<evidence type="ECO:0000259" key="8">
    <source>
        <dbReference type="PROSITE" id="PS50041"/>
    </source>
</evidence>
<dbReference type="InterPro" id="IPR008160">
    <property type="entry name" value="Collagen"/>
</dbReference>
<dbReference type="GO" id="GO:0030246">
    <property type="term" value="F:carbohydrate binding"/>
    <property type="evidence" value="ECO:0007669"/>
    <property type="project" value="UniProtKB-KW"/>
</dbReference>
<evidence type="ECO:0000256" key="3">
    <source>
        <dbReference type="ARBA" id="ARBA00022837"/>
    </source>
</evidence>
<dbReference type="InterPro" id="IPR016186">
    <property type="entry name" value="C-type_lectin-like/link_sf"/>
</dbReference>
<evidence type="ECO:0000256" key="6">
    <source>
        <dbReference type="SAM" id="MobiDB-lite"/>
    </source>
</evidence>
<keyword evidence="5" id="KW-1015">Disulfide bond</keyword>
<feature type="region of interest" description="Disordered" evidence="6">
    <location>
        <begin position="37"/>
        <end position="100"/>
    </location>
</feature>
<keyword evidence="9" id="KW-1185">Reference proteome</keyword>
<evidence type="ECO:0000313" key="9">
    <source>
        <dbReference type="Proteomes" id="UP001190640"/>
    </source>
</evidence>
<keyword evidence="2" id="KW-0430">Lectin</keyword>
<dbReference type="SUPFAM" id="SSF56436">
    <property type="entry name" value="C-type lectin-like"/>
    <property type="match status" value="1"/>
</dbReference>
<dbReference type="Pfam" id="PF00059">
    <property type="entry name" value="Lectin_C"/>
    <property type="match status" value="1"/>
</dbReference>
<evidence type="ECO:0000256" key="2">
    <source>
        <dbReference type="ARBA" id="ARBA00022734"/>
    </source>
</evidence>
<dbReference type="PANTHER" id="PTHR24024:SF42">
    <property type="entry name" value="MANNOSE-BINDING PROTEIN"/>
    <property type="match status" value="1"/>
</dbReference>
<dbReference type="InterPro" id="IPR018378">
    <property type="entry name" value="C-type_lectin_CS"/>
</dbReference>
<dbReference type="Pfam" id="PF01391">
    <property type="entry name" value="Collagen"/>
    <property type="match status" value="1"/>
</dbReference>
<feature type="compositionally biased region" description="Basic and acidic residues" evidence="6">
    <location>
        <begin position="48"/>
        <end position="60"/>
    </location>
</feature>
<dbReference type="InterPro" id="IPR051077">
    <property type="entry name" value="Ca-dependent_lectin"/>
</dbReference>
<dbReference type="PROSITE" id="PS00615">
    <property type="entry name" value="C_TYPE_LECTIN_1"/>
    <property type="match status" value="1"/>
</dbReference>
<gene>
    <name evidence="10" type="primary">LOC129332014</name>
</gene>
<reference evidence="10" key="1">
    <citation type="submission" date="2025-08" db="UniProtKB">
        <authorList>
            <consortium name="RefSeq"/>
        </authorList>
    </citation>
    <scope>IDENTIFICATION</scope>
    <source>
        <tissue evidence="10">Blood</tissue>
    </source>
</reference>
<keyword evidence="3" id="KW-0106">Calcium</keyword>
<keyword evidence="4" id="KW-0176">Collagen</keyword>
<organism evidence="9 10">
    <name type="scientific">Eublepharis macularius</name>
    <name type="common">Leopard gecko</name>
    <name type="synonym">Cyrtodactylus macularius</name>
    <dbReference type="NCBI Taxonomy" id="481883"/>
    <lineage>
        <taxon>Eukaryota</taxon>
        <taxon>Metazoa</taxon>
        <taxon>Chordata</taxon>
        <taxon>Craniata</taxon>
        <taxon>Vertebrata</taxon>
        <taxon>Euteleostomi</taxon>
        <taxon>Lepidosauria</taxon>
        <taxon>Squamata</taxon>
        <taxon>Bifurcata</taxon>
        <taxon>Gekkota</taxon>
        <taxon>Eublepharidae</taxon>
        <taxon>Eublepharinae</taxon>
        <taxon>Eublepharis</taxon>
    </lineage>
</organism>
<dbReference type="KEGG" id="emc:129332014"/>
<feature type="signal peptide" evidence="7">
    <location>
        <begin position="1"/>
        <end position="21"/>
    </location>
</feature>